<proteinExistence type="inferred from homology"/>
<keyword evidence="6" id="KW-0256">Endoplasmic reticulum</keyword>
<gene>
    <name evidence="13" type="ORF">BDV98DRAFT_569608</name>
</gene>
<dbReference type="OrthoDB" id="271604at2759"/>
<feature type="transmembrane region" description="Helical" evidence="11">
    <location>
        <begin position="282"/>
        <end position="302"/>
    </location>
</feature>
<evidence type="ECO:0000256" key="6">
    <source>
        <dbReference type="ARBA" id="ARBA00022824"/>
    </source>
</evidence>
<dbReference type="GO" id="GO:0004222">
    <property type="term" value="F:metalloendopeptidase activity"/>
    <property type="evidence" value="ECO:0007669"/>
    <property type="project" value="InterPro"/>
</dbReference>
<keyword evidence="8 11" id="KW-0472">Membrane</keyword>
<dbReference type="Proteomes" id="UP000305067">
    <property type="component" value="Unassembled WGS sequence"/>
</dbReference>
<dbReference type="GO" id="GO:0071586">
    <property type="term" value="P:CAAX-box protein processing"/>
    <property type="evidence" value="ECO:0007669"/>
    <property type="project" value="InterPro"/>
</dbReference>
<evidence type="ECO:0000256" key="1">
    <source>
        <dbReference type="ARBA" id="ARBA00004477"/>
    </source>
</evidence>
<evidence type="ECO:0000256" key="5">
    <source>
        <dbReference type="ARBA" id="ARBA00022801"/>
    </source>
</evidence>
<dbReference type="STRING" id="1884261.A0A5C3QE53"/>
<dbReference type="AlphaFoldDB" id="A0A5C3QE53"/>
<name>A0A5C3QE53_9AGAR</name>
<feature type="transmembrane region" description="Helical" evidence="11">
    <location>
        <begin position="56"/>
        <end position="76"/>
    </location>
</feature>
<evidence type="ECO:0000256" key="2">
    <source>
        <dbReference type="ARBA" id="ARBA00006897"/>
    </source>
</evidence>
<keyword evidence="5" id="KW-0378">Hydrolase</keyword>
<evidence type="ECO:0000256" key="11">
    <source>
        <dbReference type="SAM" id="Phobius"/>
    </source>
</evidence>
<dbReference type="InterPro" id="IPR003675">
    <property type="entry name" value="Rce1/LyrA-like_dom"/>
</dbReference>
<dbReference type="InterPro" id="IPR039731">
    <property type="entry name" value="Rce1"/>
</dbReference>
<dbReference type="EC" id="3.4.26.1" evidence="10"/>
<dbReference type="PANTHER" id="PTHR13046">
    <property type="entry name" value="PROTEASE U48 CAAX PRENYL PROTEASE RCE1"/>
    <property type="match status" value="1"/>
</dbReference>
<evidence type="ECO:0000256" key="4">
    <source>
        <dbReference type="ARBA" id="ARBA00022692"/>
    </source>
</evidence>
<comment type="subcellular location">
    <subcellularLocation>
        <location evidence="1">Endoplasmic reticulum membrane</location>
        <topology evidence="1">Multi-pass membrane protein</topology>
    </subcellularLocation>
</comment>
<feature type="domain" description="CAAX prenyl protease 2/Lysostaphin resistance protein A-like" evidence="12">
    <location>
        <begin position="155"/>
        <end position="264"/>
    </location>
</feature>
<evidence type="ECO:0000256" key="7">
    <source>
        <dbReference type="ARBA" id="ARBA00022989"/>
    </source>
</evidence>
<evidence type="ECO:0000259" key="12">
    <source>
        <dbReference type="Pfam" id="PF02517"/>
    </source>
</evidence>
<feature type="transmembrane region" description="Helical" evidence="11">
    <location>
        <begin position="120"/>
        <end position="140"/>
    </location>
</feature>
<feature type="transmembrane region" description="Helical" evidence="11">
    <location>
        <begin position="12"/>
        <end position="28"/>
    </location>
</feature>
<feature type="transmembrane region" description="Helical" evidence="11">
    <location>
        <begin position="219"/>
        <end position="245"/>
    </location>
</feature>
<reference evidence="13 14" key="1">
    <citation type="journal article" date="2019" name="Nat. Ecol. Evol.">
        <title>Megaphylogeny resolves global patterns of mushroom evolution.</title>
        <authorList>
            <person name="Varga T."/>
            <person name="Krizsan K."/>
            <person name="Foldi C."/>
            <person name="Dima B."/>
            <person name="Sanchez-Garcia M."/>
            <person name="Sanchez-Ramirez S."/>
            <person name="Szollosi G.J."/>
            <person name="Szarkandi J.G."/>
            <person name="Papp V."/>
            <person name="Albert L."/>
            <person name="Andreopoulos W."/>
            <person name="Angelini C."/>
            <person name="Antonin V."/>
            <person name="Barry K.W."/>
            <person name="Bougher N.L."/>
            <person name="Buchanan P."/>
            <person name="Buyck B."/>
            <person name="Bense V."/>
            <person name="Catcheside P."/>
            <person name="Chovatia M."/>
            <person name="Cooper J."/>
            <person name="Damon W."/>
            <person name="Desjardin D."/>
            <person name="Finy P."/>
            <person name="Geml J."/>
            <person name="Haridas S."/>
            <person name="Hughes K."/>
            <person name="Justo A."/>
            <person name="Karasinski D."/>
            <person name="Kautmanova I."/>
            <person name="Kiss B."/>
            <person name="Kocsube S."/>
            <person name="Kotiranta H."/>
            <person name="LaButti K.M."/>
            <person name="Lechner B.E."/>
            <person name="Liimatainen K."/>
            <person name="Lipzen A."/>
            <person name="Lukacs Z."/>
            <person name="Mihaltcheva S."/>
            <person name="Morgado L.N."/>
            <person name="Niskanen T."/>
            <person name="Noordeloos M.E."/>
            <person name="Ohm R.A."/>
            <person name="Ortiz-Santana B."/>
            <person name="Ovrebo C."/>
            <person name="Racz N."/>
            <person name="Riley R."/>
            <person name="Savchenko A."/>
            <person name="Shiryaev A."/>
            <person name="Soop K."/>
            <person name="Spirin V."/>
            <person name="Szebenyi C."/>
            <person name="Tomsovsky M."/>
            <person name="Tulloss R.E."/>
            <person name="Uehling J."/>
            <person name="Grigoriev I.V."/>
            <person name="Vagvolgyi C."/>
            <person name="Papp T."/>
            <person name="Martin F.M."/>
            <person name="Miettinen O."/>
            <person name="Hibbett D.S."/>
            <person name="Nagy L.G."/>
        </authorList>
    </citation>
    <scope>NUCLEOTIDE SEQUENCE [LARGE SCALE GENOMIC DNA]</scope>
    <source>
        <strain evidence="13 14">CBS 309.79</strain>
    </source>
</reference>
<accession>A0A5C3QE53</accession>
<evidence type="ECO:0000256" key="3">
    <source>
        <dbReference type="ARBA" id="ARBA00022670"/>
    </source>
</evidence>
<organism evidence="13 14">
    <name type="scientific">Pterulicium gracile</name>
    <dbReference type="NCBI Taxonomy" id="1884261"/>
    <lineage>
        <taxon>Eukaryota</taxon>
        <taxon>Fungi</taxon>
        <taxon>Dikarya</taxon>
        <taxon>Basidiomycota</taxon>
        <taxon>Agaricomycotina</taxon>
        <taxon>Agaricomycetes</taxon>
        <taxon>Agaricomycetidae</taxon>
        <taxon>Agaricales</taxon>
        <taxon>Pleurotineae</taxon>
        <taxon>Pterulaceae</taxon>
        <taxon>Pterulicium</taxon>
    </lineage>
</organism>
<keyword evidence="7 11" id="KW-1133">Transmembrane helix</keyword>
<comment type="similarity">
    <text evidence="2">Belongs to the peptidase U48 family.</text>
</comment>
<evidence type="ECO:0000256" key="9">
    <source>
        <dbReference type="ARBA" id="ARBA00047280"/>
    </source>
</evidence>
<evidence type="ECO:0000313" key="14">
    <source>
        <dbReference type="Proteomes" id="UP000305067"/>
    </source>
</evidence>
<dbReference type="Pfam" id="PF02517">
    <property type="entry name" value="Rce1-like"/>
    <property type="match status" value="1"/>
</dbReference>
<keyword evidence="14" id="KW-1185">Reference proteome</keyword>
<dbReference type="PANTHER" id="PTHR13046:SF0">
    <property type="entry name" value="CAAX PRENYL PROTEASE 2"/>
    <property type="match status" value="1"/>
</dbReference>
<keyword evidence="4 11" id="KW-0812">Transmembrane</keyword>
<evidence type="ECO:0000313" key="13">
    <source>
        <dbReference type="EMBL" id="TFL00333.1"/>
    </source>
</evidence>
<protein>
    <recommendedName>
        <fullName evidence="10">intramembrane prenyl-peptidase Rce1</fullName>
        <ecNumber evidence="10">3.4.26.1</ecNumber>
    </recommendedName>
</protein>
<comment type="catalytic activity">
    <reaction evidence="9">
        <text>Hydrolyzes the peptide bond -P2-(S-farnesyl or geranylgeranyl)C-P1'-P2'-P3'-COOH where P1' and P2' are amino acids with aliphatic sidechains and P3' is any C-terminal residue.</text>
        <dbReference type="EC" id="3.4.26.1"/>
    </reaction>
</comment>
<sequence length="312" mass="34459">MPPSLTPTQAHIISLSFSFLYVASIYLSKSSRLSFAQPNNIKQQERTRNDPAVIRVRLAMVSLASLISCGAVYWVVSWGRGESKEAPARTALHETIVRLGFILNGTQGESLNIGELVKPYFVTPSLFLGPLYALYLFDSLPMQRNSAIWASLGNWQGVRNYLVAPITEEVVFRSCVIAIYGLAGASKKVIIFGSPLIFGLAHIHHAWETYNVRGRNTAALKVAVISSLFQFTYTTLFGFLCSFLLLRTGTVLVPLSAHVFCNSMGFPELSYHLGSFPDRKKVILTAYILGIVAFVGTLFSWTETGGSLYWAK</sequence>
<evidence type="ECO:0000256" key="10">
    <source>
        <dbReference type="ARBA" id="ARBA00049729"/>
    </source>
</evidence>
<keyword evidence="3" id="KW-0645">Protease</keyword>
<dbReference type="GO" id="GO:0005789">
    <property type="term" value="C:endoplasmic reticulum membrane"/>
    <property type="evidence" value="ECO:0007669"/>
    <property type="project" value="UniProtKB-SubCell"/>
</dbReference>
<evidence type="ECO:0000256" key="8">
    <source>
        <dbReference type="ARBA" id="ARBA00023136"/>
    </source>
</evidence>
<dbReference type="EMBL" id="ML178829">
    <property type="protein sequence ID" value="TFL00333.1"/>
    <property type="molecule type" value="Genomic_DNA"/>
</dbReference>